<feature type="region of interest" description="Disordered" evidence="1">
    <location>
        <begin position="1"/>
        <end position="27"/>
    </location>
</feature>
<accession>A0AA97AQK3</accession>
<protein>
    <submittedName>
        <fullName evidence="2">Uncharacterized protein</fullName>
    </submittedName>
</protein>
<feature type="compositionally biased region" description="Low complexity" evidence="1">
    <location>
        <begin position="1"/>
        <end position="21"/>
    </location>
</feature>
<reference evidence="2" key="1">
    <citation type="submission" date="2020-05" db="EMBL/GenBank/DDBJ databases">
        <authorList>
            <person name="Zhu T."/>
            <person name="Keshari N."/>
            <person name="Lu X."/>
        </authorList>
    </citation>
    <scope>NUCLEOTIDE SEQUENCE</scope>
    <source>
        <strain evidence="2">NK1-12</strain>
    </source>
</reference>
<sequence length="111" mass="12223">MVTRSSSQISLASSSSQSPTSPMEPTPIFSQKLVDRCHILLPDTPKPTSAIYYEGQYYAYVKFFPTVETARQKAALLTQRGNSVLLTRVPKGLVLWVYEPDAQPVSGSVSK</sequence>
<dbReference type="AlphaFoldDB" id="A0AA97AQK3"/>
<evidence type="ECO:0000256" key="1">
    <source>
        <dbReference type="SAM" id="MobiDB-lite"/>
    </source>
</evidence>
<name>A0AA97AQK3_9CYAN</name>
<organism evidence="2">
    <name type="scientific">Leptolyngbya sp. NK1-12</name>
    <dbReference type="NCBI Taxonomy" id="2547451"/>
    <lineage>
        <taxon>Bacteria</taxon>
        <taxon>Bacillati</taxon>
        <taxon>Cyanobacteriota</taxon>
        <taxon>Cyanophyceae</taxon>
        <taxon>Leptolyngbyales</taxon>
        <taxon>Leptolyngbyaceae</taxon>
        <taxon>Leptolyngbya group</taxon>
        <taxon>Leptolyngbya</taxon>
    </lineage>
</organism>
<dbReference type="EMBL" id="CP053586">
    <property type="protein sequence ID" value="WNZ23703.1"/>
    <property type="molecule type" value="Genomic_DNA"/>
</dbReference>
<gene>
    <name evidence="2" type="ORF">HJG54_13125</name>
</gene>
<dbReference type="RefSeq" id="WP_316435427.1">
    <property type="nucleotide sequence ID" value="NZ_CP053586.1"/>
</dbReference>
<evidence type="ECO:0000313" key="2">
    <source>
        <dbReference type="EMBL" id="WNZ23703.1"/>
    </source>
</evidence>
<proteinExistence type="predicted"/>